<dbReference type="Proteomes" id="UP000822688">
    <property type="component" value="Chromosome 11"/>
</dbReference>
<feature type="chain" id="PRO_5035950026" description="Dirigent protein" evidence="1">
    <location>
        <begin position="21"/>
        <end position="157"/>
    </location>
</feature>
<protein>
    <recommendedName>
        <fullName evidence="4">Dirigent protein</fullName>
    </recommendedName>
</protein>
<evidence type="ECO:0000313" key="2">
    <source>
        <dbReference type="EMBL" id="KAG0557190.1"/>
    </source>
</evidence>
<dbReference type="EMBL" id="CM026432">
    <property type="protein sequence ID" value="KAG0557190.1"/>
    <property type="molecule type" value="Genomic_DNA"/>
</dbReference>
<keyword evidence="1" id="KW-0732">Signal</keyword>
<keyword evidence="3" id="KW-1185">Reference proteome</keyword>
<dbReference type="AlphaFoldDB" id="A0A8T0GDT8"/>
<sequence length="157" mass="17010">MAKLVFLIVIIAAAAVTIQAADHDKGVRFSIKILLHNMAQGDVSLNVLANSELSQNVYIARDMDTVPVVAQTGQWTALGPFTTTSTIVHLSVAVSNSRHGPVKKTLAINLLKYFRYSDLSAGGSSLVLTALESWRLKSGKYLVIKLGLREVVLAFKM</sequence>
<evidence type="ECO:0000256" key="1">
    <source>
        <dbReference type="SAM" id="SignalP"/>
    </source>
</evidence>
<organism evidence="2 3">
    <name type="scientific">Ceratodon purpureus</name>
    <name type="common">Fire moss</name>
    <name type="synonym">Dicranum purpureum</name>
    <dbReference type="NCBI Taxonomy" id="3225"/>
    <lineage>
        <taxon>Eukaryota</taxon>
        <taxon>Viridiplantae</taxon>
        <taxon>Streptophyta</taxon>
        <taxon>Embryophyta</taxon>
        <taxon>Bryophyta</taxon>
        <taxon>Bryophytina</taxon>
        <taxon>Bryopsida</taxon>
        <taxon>Dicranidae</taxon>
        <taxon>Pseudoditrichales</taxon>
        <taxon>Ditrichaceae</taxon>
        <taxon>Ceratodon</taxon>
    </lineage>
</organism>
<proteinExistence type="predicted"/>
<evidence type="ECO:0008006" key="4">
    <source>
        <dbReference type="Google" id="ProtNLM"/>
    </source>
</evidence>
<reference evidence="2 3" key="1">
    <citation type="submission" date="2020-06" db="EMBL/GenBank/DDBJ databases">
        <title>WGS assembly of Ceratodon purpureus strain R40.</title>
        <authorList>
            <person name="Carey S.B."/>
            <person name="Jenkins J."/>
            <person name="Shu S."/>
            <person name="Lovell J.T."/>
            <person name="Sreedasyam A."/>
            <person name="Maumus F."/>
            <person name="Tiley G.P."/>
            <person name="Fernandez-Pozo N."/>
            <person name="Barry K."/>
            <person name="Chen C."/>
            <person name="Wang M."/>
            <person name="Lipzen A."/>
            <person name="Daum C."/>
            <person name="Saski C.A."/>
            <person name="Payton A.C."/>
            <person name="Mcbreen J.C."/>
            <person name="Conrad R.E."/>
            <person name="Kollar L.M."/>
            <person name="Olsson S."/>
            <person name="Huttunen S."/>
            <person name="Landis J.B."/>
            <person name="Wickett N.J."/>
            <person name="Johnson M.G."/>
            <person name="Rensing S.A."/>
            <person name="Grimwood J."/>
            <person name="Schmutz J."/>
            <person name="Mcdaniel S.F."/>
        </authorList>
    </citation>
    <scope>NUCLEOTIDE SEQUENCE [LARGE SCALE GENOMIC DNA]</scope>
    <source>
        <strain evidence="2 3">R40</strain>
    </source>
</reference>
<evidence type="ECO:0000313" key="3">
    <source>
        <dbReference type="Proteomes" id="UP000822688"/>
    </source>
</evidence>
<name>A0A8T0GDT8_CERPU</name>
<feature type="signal peptide" evidence="1">
    <location>
        <begin position="1"/>
        <end position="20"/>
    </location>
</feature>
<gene>
    <name evidence="2" type="ORF">KC19_11G108800</name>
</gene>
<accession>A0A8T0GDT8</accession>
<comment type="caution">
    <text evidence="2">The sequence shown here is derived from an EMBL/GenBank/DDBJ whole genome shotgun (WGS) entry which is preliminary data.</text>
</comment>